<comment type="caution">
    <text evidence="6">The sequence shown here is derived from an EMBL/GenBank/DDBJ whole genome shotgun (WGS) entry which is preliminary data.</text>
</comment>
<dbReference type="EMBL" id="PQCO01000166">
    <property type="protein sequence ID" value="PUE03118.1"/>
    <property type="molecule type" value="Genomic_DNA"/>
</dbReference>
<evidence type="ECO:0000256" key="3">
    <source>
        <dbReference type="PIRSR" id="PIRSR000103-1"/>
    </source>
</evidence>
<sequence length="289" mass="30192">MRIAQLGLGLMGLPVALRLQRQGFEVGGWNRGAGRMEAARRAGLATDADLPALVRGADTLILTLSDYPAIQAVLFAPGRTLELEGRLILQMGTIGPAESRALAARCREAGAEYLEAPVLGSLPEAEAGTLIVMAGGGEAEYARALPLLSALGRAPERVGGVGQAAALKLAMNQLIASLTAGFSLSLGLVRAEGLDVERFMVLLRASALYAPTYDKKLGKMLAHDYASANFPLKHLLKDMALFRGVAAAVGIDDTLPAAHAALLQRGAAAGLDDLDYSSLYELINPAPPE</sequence>
<dbReference type="Gene3D" id="3.40.50.720">
    <property type="entry name" value="NAD(P)-binding Rossmann-like Domain"/>
    <property type="match status" value="1"/>
</dbReference>
<dbReference type="GO" id="GO:0051287">
    <property type="term" value="F:NAD binding"/>
    <property type="evidence" value="ECO:0007669"/>
    <property type="project" value="InterPro"/>
</dbReference>
<dbReference type="InterPro" id="IPR006115">
    <property type="entry name" value="6PGDH_NADP-bd"/>
</dbReference>
<dbReference type="GO" id="GO:0016491">
    <property type="term" value="F:oxidoreductase activity"/>
    <property type="evidence" value="ECO:0007669"/>
    <property type="project" value="UniProtKB-KW"/>
</dbReference>
<name>A0A6N4E250_9GAMM</name>
<evidence type="ECO:0000256" key="2">
    <source>
        <dbReference type="ARBA" id="ARBA00023027"/>
    </source>
</evidence>
<gene>
    <name evidence="6" type="ORF">C3L24_05010</name>
</gene>
<evidence type="ECO:0000313" key="6">
    <source>
        <dbReference type="EMBL" id="PUE03118.1"/>
    </source>
</evidence>
<proteinExistence type="predicted"/>
<feature type="domain" description="3-hydroxyisobutyrate dehydrogenase-like NAD-binding" evidence="5">
    <location>
        <begin position="162"/>
        <end position="282"/>
    </location>
</feature>
<dbReference type="Gene3D" id="1.10.1040.10">
    <property type="entry name" value="N-(1-d-carboxylethyl)-l-norvaline Dehydrogenase, domain 2"/>
    <property type="match status" value="1"/>
</dbReference>
<dbReference type="Pfam" id="PF03446">
    <property type="entry name" value="NAD_binding_2"/>
    <property type="match status" value="1"/>
</dbReference>
<evidence type="ECO:0000259" key="4">
    <source>
        <dbReference type="Pfam" id="PF03446"/>
    </source>
</evidence>
<dbReference type="PANTHER" id="PTHR43580:SF9">
    <property type="entry name" value="GLYOXYLATE_SUCCINIC SEMIALDEHYDE REDUCTASE 1"/>
    <property type="match status" value="1"/>
</dbReference>
<reference evidence="6 7" key="1">
    <citation type="submission" date="2018-01" db="EMBL/GenBank/DDBJ databases">
        <title>Novel co-symbiosis in the lucinid bivalve Phacoides pectinatus.</title>
        <authorList>
            <person name="Lim S.J."/>
            <person name="Davis B.G."/>
            <person name="Gill D.E."/>
            <person name="Engel A.S."/>
            <person name="Anderson L.C."/>
            <person name="Campbell B.J."/>
        </authorList>
    </citation>
    <scope>NUCLEOTIDE SEQUENCE [LARGE SCALE GENOMIC DNA]</scope>
    <source>
        <strain evidence="6">N3_P5</strain>
    </source>
</reference>
<keyword evidence="1" id="KW-0560">Oxidoreductase</keyword>
<accession>A0A6N4E250</accession>
<dbReference type="AlphaFoldDB" id="A0A6N4E250"/>
<dbReference type="SUPFAM" id="SSF48179">
    <property type="entry name" value="6-phosphogluconate dehydrogenase C-terminal domain-like"/>
    <property type="match status" value="1"/>
</dbReference>
<feature type="domain" description="6-phosphogluconate dehydrogenase NADP-binding" evidence="4">
    <location>
        <begin position="2"/>
        <end position="153"/>
    </location>
</feature>
<dbReference type="InterPro" id="IPR013328">
    <property type="entry name" value="6PGD_dom2"/>
</dbReference>
<dbReference type="PANTHER" id="PTHR43580">
    <property type="entry name" value="OXIDOREDUCTASE GLYR1-RELATED"/>
    <property type="match status" value="1"/>
</dbReference>
<dbReference type="InterPro" id="IPR051265">
    <property type="entry name" value="HIBADH-related_NP60_sf"/>
</dbReference>
<organism evidence="6 7">
    <name type="scientific">Candidatus Sedimenticola endophacoides</name>
    <dbReference type="NCBI Taxonomy" id="2548426"/>
    <lineage>
        <taxon>Bacteria</taxon>
        <taxon>Pseudomonadati</taxon>
        <taxon>Pseudomonadota</taxon>
        <taxon>Gammaproteobacteria</taxon>
        <taxon>Chromatiales</taxon>
        <taxon>Sedimenticolaceae</taxon>
        <taxon>Sedimenticola</taxon>
    </lineage>
</organism>
<evidence type="ECO:0000259" key="5">
    <source>
        <dbReference type="Pfam" id="PF14833"/>
    </source>
</evidence>
<dbReference type="Pfam" id="PF14833">
    <property type="entry name" value="NAD_binding_11"/>
    <property type="match status" value="1"/>
</dbReference>
<feature type="active site" evidence="3">
    <location>
        <position position="168"/>
    </location>
</feature>
<dbReference type="GO" id="GO:0050661">
    <property type="term" value="F:NADP binding"/>
    <property type="evidence" value="ECO:0007669"/>
    <property type="project" value="InterPro"/>
</dbReference>
<dbReference type="InterPro" id="IPR036291">
    <property type="entry name" value="NAD(P)-bd_dom_sf"/>
</dbReference>
<evidence type="ECO:0000256" key="1">
    <source>
        <dbReference type="ARBA" id="ARBA00023002"/>
    </source>
</evidence>
<dbReference type="PIRSF" id="PIRSF000103">
    <property type="entry name" value="HIBADH"/>
    <property type="match status" value="1"/>
</dbReference>
<protein>
    <submittedName>
        <fullName evidence="6">Hydroxyacid dehydrogenase</fullName>
    </submittedName>
</protein>
<evidence type="ECO:0000313" key="7">
    <source>
        <dbReference type="Proteomes" id="UP000250928"/>
    </source>
</evidence>
<dbReference type="InterPro" id="IPR008927">
    <property type="entry name" value="6-PGluconate_DH-like_C_sf"/>
</dbReference>
<dbReference type="InterPro" id="IPR029154">
    <property type="entry name" value="HIBADH-like_NADP-bd"/>
</dbReference>
<dbReference type="Proteomes" id="UP000250928">
    <property type="component" value="Unassembled WGS sequence"/>
</dbReference>
<keyword evidence="2" id="KW-0520">NAD</keyword>
<dbReference type="SUPFAM" id="SSF51735">
    <property type="entry name" value="NAD(P)-binding Rossmann-fold domains"/>
    <property type="match status" value="1"/>
</dbReference>
<dbReference type="InterPro" id="IPR015815">
    <property type="entry name" value="HIBADH-related"/>
</dbReference>